<reference evidence="1 2" key="1">
    <citation type="submission" date="2021-03" db="EMBL/GenBank/DDBJ databases">
        <title>Lysobacter sp. nov. isolated from soil of gangwondo yeongwol, south Korea.</title>
        <authorList>
            <person name="Kim K.R."/>
            <person name="Kim K.H."/>
            <person name="Jeon C.O."/>
        </authorList>
    </citation>
    <scope>NUCLEOTIDE SEQUENCE [LARGE SCALE GENOMIC DNA]</scope>
    <source>
        <strain evidence="1 2">R19</strain>
    </source>
</reference>
<dbReference type="Pfam" id="PF20043">
    <property type="entry name" value="DUF6445"/>
    <property type="match status" value="1"/>
</dbReference>
<name>A0A974Y0T7_9GAMM</name>
<dbReference type="Proteomes" id="UP000639274">
    <property type="component" value="Chromosome"/>
</dbReference>
<keyword evidence="2" id="KW-1185">Reference proteome</keyword>
<accession>A0A974Y0T7</accession>
<dbReference type="RefSeq" id="WP_200614550.1">
    <property type="nucleotide sequence ID" value="NZ_CP071518.1"/>
</dbReference>
<evidence type="ECO:0000313" key="1">
    <source>
        <dbReference type="EMBL" id="QSX79341.1"/>
    </source>
</evidence>
<gene>
    <name evidence="1" type="ORF">I8J32_005580</name>
</gene>
<dbReference type="AlphaFoldDB" id="A0A974Y0T7"/>
<sequence length="235" mass="26490">MFNPAPRIQTLQVDHRPVCHVVDDALLEPERWVEFAAAHAAAFEGGDHNAYPGVELRLPEAFTAQLDAWFGQHLRGAFDARRTLERYSRLSLVTLPPPALAPRQWICHVDRLNTQPGQCIVACVLYLFRDASLGGTGFYRPRHPPERIARLVQDSSSMDADAFAAQHRWPPGYMTAGNEWFEKILSVPARFNRLIFYSGGIFHAADILAPERLSADPRQGRLTLNGFFTCRRNLA</sequence>
<proteinExistence type="predicted"/>
<protein>
    <submittedName>
        <fullName evidence="1">Uncharacterized protein</fullName>
    </submittedName>
</protein>
<dbReference type="EMBL" id="CP071518">
    <property type="protein sequence ID" value="QSX79341.1"/>
    <property type="molecule type" value="Genomic_DNA"/>
</dbReference>
<dbReference type="KEGG" id="lsf:I8J32_005580"/>
<dbReference type="InterPro" id="IPR045617">
    <property type="entry name" value="DUF6445"/>
</dbReference>
<organism evidence="1 2">
    <name type="scientific">Agrilutibacter solisilvae</name>
    <dbReference type="NCBI Taxonomy" id="2763317"/>
    <lineage>
        <taxon>Bacteria</taxon>
        <taxon>Pseudomonadati</taxon>
        <taxon>Pseudomonadota</taxon>
        <taxon>Gammaproteobacteria</taxon>
        <taxon>Lysobacterales</taxon>
        <taxon>Lysobacteraceae</taxon>
        <taxon>Agrilutibacter</taxon>
    </lineage>
</organism>
<evidence type="ECO:0000313" key="2">
    <source>
        <dbReference type="Proteomes" id="UP000639274"/>
    </source>
</evidence>